<feature type="domain" description="OmpR/PhoB-type" evidence="3">
    <location>
        <begin position="5"/>
        <end position="103"/>
    </location>
</feature>
<protein>
    <submittedName>
        <fullName evidence="4">Winged helix-turn-helix domain-containing tetratricopeptide repeat protein</fullName>
    </submittedName>
</protein>
<name>A0ABU4ZGH6_9HYPH</name>
<keyword evidence="5" id="KW-1185">Reference proteome</keyword>
<proteinExistence type="predicted"/>
<dbReference type="EMBL" id="JAVIJF010000005">
    <property type="protein sequence ID" value="MDX8524461.1"/>
    <property type="molecule type" value="Genomic_DNA"/>
</dbReference>
<dbReference type="InterPro" id="IPR011990">
    <property type="entry name" value="TPR-like_helical_dom_sf"/>
</dbReference>
<evidence type="ECO:0000256" key="2">
    <source>
        <dbReference type="PROSITE-ProRule" id="PRU01091"/>
    </source>
</evidence>
<gene>
    <name evidence="4" type="ORF">RFM68_08075</name>
</gene>
<evidence type="ECO:0000256" key="1">
    <source>
        <dbReference type="ARBA" id="ARBA00023125"/>
    </source>
</evidence>
<dbReference type="SUPFAM" id="SSF48452">
    <property type="entry name" value="TPR-like"/>
    <property type="match status" value="1"/>
</dbReference>
<dbReference type="Gene3D" id="1.10.10.10">
    <property type="entry name" value="Winged helix-like DNA-binding domain superfamily/Winged helix DNA-binding domain"/>
    <property type="match status" value="1"/>
</dbReference>
<dbReference type="CDD" id="cd00383">
    <property type="entry name" value="trans_reg_C"/>
    <property type="match status" value="1"/>
</dbReference>
<evidence type="ECO:0000259" key="3">
    <source>
        <dbReference type="PROSITE" id="PS51755"/>
    </source>
</evidence>
<accession>A0ABU4ZGH6</accession>
<dbReference type="InterPro" id="IPR036388">
    <property type="entry name" value="WH-like_DNA-bd_sf"/>
</dbReference>
<feature type="DNA-binding region" description="OmpR/PhoB-type" evidence="2">
    <location>
        <begin position="5"/>
        <end position="103"/>
    </location>
</feature>
<dbReference type="InterPro" id="IPR016032">
    <property type="entry name" value="Sig_transdc_resp-reg_C-effctor"/>
</dbReference>
<organism evidence="4 5">
    <name type="scientific">Mesorhizobium montanum</name>
    <dbReference type="NCBI Taxonomy" id="3072323"/>
    <lineage>
        <taxon>Bacteria</taxon>
        <taxon>Pseudomonadati</taxon>
        <taxon>Pseudomonadota</taxon>
        <taxon>Alphaproteobacteria</taxon>
        <taxon>Hyphomicrobiales</taxon>
        <taxon>Phyllobacteriaceae</taxon>
        <taxon>Mesorhizobium</taxon>
    </lineage>
</organism>
<keyword evidence="1 2" id="KW-0238">DNA-binding</keyword>
<dbReference type="PROSITE" id="PS51755">
    <property type="entry name" value="OMPR_PHOB"/>
    <property type="match status" value="1"/>
</dbReference>
<dbReference type="InterPro" id="IPR019734">
    <property type="entry name" value="TPR_rpt"/>
</dbReference>
<dbReference type="PANTHER" id="PTHR47691:SF3">
    <property type="entry name" value="HTH-TYPE TRANSCRIPTIONAL REGULATOR RV0890C-RELATED"/>
    <property type="match status" value="1"/>
</dbReference>
<dbReference type="Pfam" id="PF00486">
    <property type="entry name" value="Trans_reg_C"/>
    <property type="match status" value="1"/>
</dbReference>
<dbReference type="InterPro" id="IPR001867">
    <property type="entry name" value="OmpR/PhoB-type_DNA-bd"/>
</dbReference>
<dbReference type="SMART" id="SM00862">
    <property type="entry name" value="Trans_reg_C"/>
    <property type="match status" value="1"/>
</dbReference>
<comment type="caution">
    <text evidence="4">The sequence shown here is derived from an EMBL/GenBank/DDBJ whole genome shotgun (WGS) entry which is preliminary data.</text>
</comment>
<dbReference type="Gene3D" id="1.25.40.10">
    <property type="entry name" value="Tetratricopeptide repeat domain"/>
    <property type="match status" value="1"/>
</dbReference>
<dbReference type="RefSeq" id="WP_320232202.1">
    <property type="nucleotide sequence ID" value="NZ_JAVIJF010000005.1"/>
</dbReference>
<sequence length="520" mass="55849">MTVRGDLYQFGPFRLDPEAGILFYGAEPTMLGQRAVALLRLLIQNAGVPVSKDALIEAGWGGSAVADNNLTVQIAALRRVLADAANAANWIETLPRRGYRYVGPAVAPNVPDASTAARAESAPNLPEKPSVAVLPFSNLSGDPQQEYFADGMVDDIITGLARIKWLFVIARNSTFTYKGRAVDVKQVGRELGVRYVLEGSVRKAGGSVRVAVQMIDASTGVHIWAERYDRSSDDIFALQDEIALAAVGAIAPSVRRAEIERVRRKRPDSLDAYDLVLQAQPDVDSGMPEQVTRALVLLERAIALEPAYALAHGNAAMCHHCLFLRAGLQEINRASSIRHARAALVHGQDDALALTWAGFSIGMDAHDRAAAFAALEAALAISPSSALTYILGSVILGWGGEAERAIEWSEQGMRLSPFDSWAWAAFDAQAMSHLLRGRYEQACRAAYKSVQANPAHSITYVQLTAALANLGRLDEAKAAAARVIELQPAFRYSRQFAGVNCAPALAEALGSALQEAGLPE</sequence>
<evidence type="ECO:0000313" key="4">
    <source>
        <dbReference type="EMBL" id="MDX8524461.1"/>
    </source>
</evidence>
<dbReference type="SUPFAM" id="SSF46894">
    <property type="entry name" value="C-terminal effector domain of the bipartite response regulators"/>
    <property type="match status" value="1"/>
</dbReference>
<dbReference type="Proteomes" id="UP001276840">
    <property type="component" value="Unassembled WGS sequence"/>
</dbReference>
<evidence type="ECO:0000313" key="5">
    <source>
        <dbReference type="Proteomes" id="UP001276840"/>
    </source>
</evidence>
<reference evidence="4 5" key="1">
    <citation type="submission" date="2023-08" db="EMBL/GenBank/DDBJ databases">
        <title>Implementing the SeqCode for naming new Mesorhizobium species isolated from Vachellia karroo root nodules.</title>
        <authorList>
            <person name="Van Lill M."/>
        </authorList>
    </citation>
    <scope>NUCLEOTIDE SEQUENCE [LARGE SCALE GENOMIC DNA]</scope>
    <source>
        <strain evidence="4 5">MSK 1335</strain>
    </source>
</reference>
<dbReference type="SMART" id="SM00028">
    <property type="entry name" value="TPR"/>
    <property type="match status" value="3"/>
</dbReference>
<dbReference type="Gene3D" id="3.40.50.10610">
    <property type="entry name" value="ABC-type transport auxiliary lipoprotein component"/>
    <property type="match status" value="1"/>
</dbReference>
<dbReference type="PANTHER" id="PTHR47691">
    <property type="entry name" value="REGULATOR-RELATED"/>
    <property type="match status" value="1"/>
</dbReference>